<evidence type="ECO:0000313" key="2">
    <source>
        <dbReference type="EMBL" id="EAU48621.1"/>
    </source>
</evidence>
<feature type="compositionally biased region" description="Basic and acidic residues" evidence="1">
    <location>
        <begin position="1"/>
        <end position="15"/>
    </location>
</feature>
<gene>
    <name evidence="2" type="ORF">R2601_03573</name>
</gene>
<accession>Q0FWD1</accession>
<protein>
    <submittedName>
        <fullName evidence="2">Uncharacterized protein</fullName>
    </submittedName>
</protein>
<dbReference type="Proteomes" id="UP000006230">
    <property type="component" value="Unassembled WGS sequence"/>
</dbReference>
<name>Q0FWD1_SALBH</name>
<reference evidence="2 3" key="1">
    <citation type="journal article" date="2010" name="J. Bacteriol.">
        <title>Genome sequences of Pelagibaca bermudensis HTCC2601T and Maritimibacter alkaliphilus HTCC2654T, the type strains of two marine Roseobacter genera.</title>
        <authorList>
            <person name="Thrash J.C."/>
            <person name="Cho J.C."/>
            <person name="Ferriera S."/>
            <person name="Johnson J."/>
            <person name="Vergin K.L."/>
            <person name="Giovannoni S.J."/>
        </authorList>
    </citation>
    <scope>NUCLEOTIDE SEQUENCE [LARGE SCALE GENOMIC DNA]</scope>
    <source>
        <strain evidence="3">DSM 26914 / JCM 13377 / KCTC 12554 / HTCC2601</strain>
    </source>
</reference>
<evidence type="ECO:0000313" key="3">
    <source>
        <dbReference type="Proteomes" id="UP000006230"/>
    </source>
</evidence>
<keyword evidence="3" id="KW-1185">Reference proteome</keyword>
<comment type="caution">
    <text evidence="2">The sequence shown here is derived from an EMBL/GenBank/DDBJ whole genome shotgun (WGS) entry which is preliminary data.</text>
</comment>
<dbReference type="AlphaFoldDB" id="Q0FWD1"/>
<evidence type="ECO:0000256" key="1">
    <source>
        <dbReference type="SAM" id="MobiDB-lite"/>
    </source>
</evidence>
<proteinExistence type="predicted"/>
<organism evidence="2 3">
    <name type="scientific">Salipiger bermudensis (strain DSM 26914 / JCM 13377 / KCTC 12554 / HTCC2601)</name>
    <name type="common">Pelagibaca bermudensis</name>
    <dbReference type="NCBI Taxonomy" id="314265"/>
    <lineage>
        <taxon>Bacteria</taxon>
        <taxon>Pseudomonadati</taxon>
        <taxon>Pseudomonadota</taxon>
        <taxon>Alphaproteobacteria</taxon>
        <taxon>Rhodobacterales</taxon>
        <taxon>Roseobacteraceae</taxon>
        <taxon>Salipiger</taxon>
    </lineage>
</organism>
<dbReference type="HOGENOM" id="CLU_3366417_0_0_5"/>
<feature type="region of interest" description="Disordered" evidence="1">
    <location>
        <begin position="1"/>
        <end position="35"/>
    </location>
</feature>
<dbReference type="EMBL" id="AATQ01000001">
    <property type="protein sequence ID" value="EAU48621.1"/>
    <property type="molecule type" value="Genomic_DNA"/>
</dbReference>
<sequence>MLPERPRAEASAGRRDRNRRPAMSGRARTTQGGPQ</sequence>